<proteinExistence type="predicted"/>
<keyword evidence="1" id="KW-0472">Membrane</keyword>
<organism evidence="2 3">
    <name type="scientific">Candidatus Intestinimonas pullistercoris</name>
    <dbReference type="NCBI Taxonomy" id="2838623"/>
    <lineage>
        <taxon>Bacteria</taxon>
        <taxon>Bacillati</taxon>
        <taxon>Bacillota</taxon>
        <taxon>Clostridia</taxon>
        <taxon>Eubacteriales</taxon>
        <taxon>Intestinimonas</taxon>
    </lineage>
</organism>
<feature type="transmembrane region" description="Helical" evidence="1">
    <location>
        <begin position="135"/>
        <end position="156"/>
    </location>
</feature>
<protein>
    <submittedName>
        <fullName evidence="2">GntP family permease</fullName>
    </submittedName>
</protein>
<sequence length="445" mass="46853">MSLLGIVLGLVLLMFLAYRGYSIIWVAPVCAVVVAVLSGYAILDAYIGDYMKGMADYVFQWFPPFFLGAVYGKVMDMTGSARSLGNALVKLIGSRFAVLAVVLPCLLMTFGGISLFVVVFVIYPMGYSIYRAADLPRTLLPGAIATGAFGITMTAIPGTPQIQNIIPTNYYGTTAMAAPLLSVVAIIVMFVPAYAYLEWRAHSARKKGLHFVPDPKHVEVNHDDKNLPSWHWVTGIIPVVVVVLMLNVFPLVLENATGFVLTSSQAMVVALLCGIIVACLLNLNQAKILLPAINEGANGSMGAIMNTACAVGFGSVVKVVPGFSVLTNIALNMPGSILFSEAIAVNLLAGATGSASGGMSIALEALGPRFAEMAAGNTATLEALHRIASISSGGLDTLPHNGAVLTLLAVSNCTHKESYIDICITTCIIPLVASLLLALVWGVMI</sequence>
<gene>
    <name evidence="2" type="ORF">H9701_09360</name>
</gene>
<keyword evidence="1" id="KW-1133">Transmembrane helix</keyword>
<evidence type="ECO:0000313" key="3">
    <source>
        <dbReference type="Proteomes" id="UP000823882"/>
    </source>
</evidence>
<feature type="transmembrane region" description="Helical" evidence="1">
    <location>
        <begin position="259"/>
        <end position="283"/>
    </location>
</feature>
<feature type="transmembrane region" description="Helical" evidence="1">
    <location>
        <begin position="422"/>
        <end position="444"/>
    </location>
</feature>
<feature type="transmembrane region" description="Helical" evidence="1">
    <location>
        <begin position="54"/>
        <end position="72"/>
    </location>
</feature>
<comment type="caution">
    <text evidence="2">The sequence shown here is derived from an EMBL/GenBank/DDBJ whole genome shotgun (WGS) entry which is preliminary data.</text>
</comment>
<evidence type="ECO:0000256" key="1">
    <source>
        <dbReference type="SAM" id="Phobius"/>
    </source>
</evidence>
<accession>A0A9D2P1U9</accession>
<feature type="transmembrane region" description="Helical" evidence="1">
    <location>
        <begin position="232"/>
        <end position="253"/>
    </location>
</feature>
<dbReference type="GO" id="GO:0005886">
    <property type="term" value="C:plasma membrane"/>
    <property type="evidence" value="ECO:0007669"/>
    <property type="project" value="TreeGrafter"/>
</dbReference>
<dbReference type="GO" id="GO:0015128">
    <property type="term" value="F:gluconate transmembrane transporter activity"/>
    <property type="evidence" value="ECO:0007669"/>
    <property type="project" value="InterPro"/>
</dbReference>
<feature type="transmembrane region" description="Helical" evidence="1">
    <location>
        <begin position="176"/>
        <end position="197"/>
    </location>
</feature>
<keyword evidence="1" id="KW-0812">Transmembrane</keyword>
<feature type="transmembrane region" description="Helical" evidence="1">
    <location>
        <begin position="92"/>
        <end position="123"/>
    </location>
</feature>
<dbReference type="Proteomes" id="UP000823882">
    <property type="component" value="Unassembled WGS sequence"/>
</dbReference>
<dbReference type="PANTHER" id="PTHR30354">
    <property type="entry name" value="GNT FAMILY GLUCONATE TRANSPORTER"/>
    <property type="match status" value="1"/>
</dbReference>
<feature type="transmembrane region" description="Helical" evidence="1">
    <location>
        <begin position="29"/>
        <end position="47"/>
    </location>
</feature>
<evidence type="ECO:0000313" key="2">
    <source>
        <dbReference type="EMBL" id="HJC41741.1"/>
    </source>
</evidence>
<dbReference type="EMBL" id="DWWJ01000170">
    <property type="protein sequence ID" value="HJC41741.1"/>
    <property type="molecule type" value="Genomic_DNA"/>
</dbReference>
<dbReference type="InterPro" id="IPR003474">
    <property type="entry name" value="Glcn_transporter"/>
</dbReference>
<dbReference type="PANTHER" id="PTHR30354:SF7">
    <property type="entry name" value="BLL7963 PROTEIN"/>
    <property type="match status" value="1"/>
</dbReference>
<reference evidence="2" key="2">
    <citation type="submission" date="2021-04" db="EMBL/GenBank/DDBJ databases">
        <authorList>
            <person name="Gilroy R."/>
        </authorList>
    </citation>
    <scope>NUCLEOTIDE SEQUENCE</scope>
    <source>
        <strain evidence="2">CHK186-1790</strain>
    </source>
</reference>
<reference evidence="2" key="1">
    <citation type="journal article" date="2021" name="PeerJ">
        <title>Extensive microbial diversity within the chicken gut microbiome revealed by metagenomics and culture.</title>
        <authorList>
            <person name="Gilroy R."/>
            <person name="Ravi A."/>
            <person name="Getino M."/>
            <person name="Pursley I."/>
            <person name="Horton D.L."/>
            <person name="Alikhan N.F."/>
            <person name="Baker D."/>
            <person name="Gharbi K."/>
            <person name="Hall N."/>
            <person name="Watson M."/>
            <person name="Adriaenssens E.M."/>
            <person name="Foster-Nyarko E."/>
            <person name="Jarju S."/>
            <person name="Secka A."/>
            <person name="Antonio M."/>
            <person name="Oren A."/>
            <person name="Chaudhuri R.R."/>
            <person name="La Ragione R."/>
            <person name="Hildebrand F."/>
            <person name="Pallen M.J."/>
        </authorList>
    </citation>
    <scope>NUCLEOTIDE SEQUENCE</scope>
    <source>
        <strain evidence="2">CHK186-1790</strain>
    </source>
</reference>
<dbReference type="AlphaFoldDB" id="A0A9D2P1U9"/>
<name>A0A9D2P1U9_9FIRM</name>